<dbReference type="InterPro" id="IPR027417">
    <property type="entry name" value="P-loop_NTPase"/>
</dbReference>
<organism evidence="5 6">
    <name type="scientific">Apiospora kogelbergensis</name>
    <dbReference type="NCBI Taxonomy" id="1337665"/>
    <lineage>
        <taxon>Eukaryota</taxon>
        <taxon>Fungi</taxon>
        <taxon>Dikarya</taxon>
        <taxon>Ascomycota</taxon>
        <taxon>Pezizomycotina</taxon>
        <taxon>Sordariomycetes</taxon>
        <taxon>Xylariomycetidae</taxon>
        <taxon>Amphisphaeriales</taxon>
        <taxon>Apiosporaceae</taxon>
        <taxon>Apiospora</taxon>
    </lineage>
</organism>
<dbReference type="Pfam" id="PF05970">
    <property type="entry name" value="PIF1"/>
    <property type="match status" value="1"/>
</dbReference>
<dbReference type="Pfam" id="PF14214">
    <property type="entry name" value="Helitron_like_N"/>
    <property type="match status" value="1"/>
</dbReference>
<dbReference type="GO" id="GO:0005524">
    <property type="term" value="F:ATP binding"/>
    <property type="evidence" value="ECO:0007669"/>
    <property type="project" value="UniProtKB-KW"/>
</dbReference>
<dbReference type="GO" id="GO:0043139">
    <property type="term" value="F:5'-3' DNA helicase activity"/>
    <property type="evidence" value="ECO:0007669"/>
    <property type="project" value="UniProtKB-EC"/>
</dbReference>
<keyword evidence="1" id="KW-0378">Hydrolase</keyword>
<comment type="cofactor">
    <cofactor evidence="1">
        <name>Mg(2+)</name>
        <dbReference type="ChEBI" id="CHEBI:18420"/>
    </cofactor>
</comment>
<keyword evidence="6" id="KW-1185">Reference proteome</keyword>
<dbReference type="GO" id="GO:0016787">
    <property type="term" value="F:hydrolase activity"/>
    <property type="evidence" value="ECO:0007669"/>
    <property type="project" value="UniProtKB-KW"/>
</dbReference>
<dbReference type="InterPro" id="IPR025476">
    <property type="entry name" value="Helitron_helicase-like"/>
</dbReference>
<protein>
    <recommendedName>
        <fullName evidence="1">ATP-dependent DNA helicase</fullName>
        <ecNumber evidence="1">5.6.2.3</ecNumber>
    </recommendedName>
</protein>
<evidence type="ECO:0000259" key="3">
    <source>
        <dbReference type="Pfam" id="PF14214"/>
    </source>
</evidence>
<keyword evidence="1" id="KW-0227">DNA damage</keyword>
<evidence type="ECO:0000259" key="2">
    <source>
        <dbReference type="Pfam" id="PF05970"/>
    </source>
</evidence>
<keyword evidence="1" id="KW-0234">DNA repair</keyword>
<dbReference type="EC" id="5.6.2.3" evidence="1"/>
<dbReference type="Proteomes" id="UP001392437">
    <property type="component" value="Unassembled WGS sequence"/>
</dbReference>
<feature type="domain" description="Helitron helicase-like" evidence="3">
    <location>
        <begin position="275"/>
        <end position="491"/>
    </location>
</feature>
<dbReference type="InterPro" id="IPR010285">
    <property type="entry name" value="DNA_helicase_pif1-like_DEAD"/>
</dbReference>
<dbReference type="EMBL" id="JAQQWP010000008">
    <property type="protein sequence ID" value="KAK8106612.1"/>
    <property type="molecule type" value="Genomic_DNA"/>
</dbReference>
<evidence type="ECO:0000256" key="1">
    <source>
        <dbReference type="RuleBase" id="RU363044"/>
    </source>
</evidence>
<dbReference type="Pfam" id="PF20209">
    <property type="entry name" value="DUF6570"/>
    <property type="match status" value="1"/>
</dbReference>
<dbReference type="PANTHER" id="PTHR47642:SF6">
    <property type="entry name" value="ATP-DEPENDENT DNA HELICASE"/>
    <property type="match status" value="1"/>
</dbReference>
<feature type="domain" description="DUF6570" evidence="4">
    <location>
        <begin position="2"/>
        <end position="79"/>
    </location>
</feature>
<reference evidence="5 6" key="1">
    <citation type="submission" date="2023-01" db="EMBL/GenBank/DDBJ databases">
        <title>Analysis of 21 Apiospora genomes using comparative genomics revels a genus with tremendous synthesis potential of carbohydrate active enzymes and secondary metabolites.</title>
        <authorList>
            <person name="Sorensen T."/>
        </authorList>
    </citation>
    <scope>NUCLEOTIDE SEQUENCE [LARGE SCALE GENOMIC DNA]</scope>
    <source>
        <strain evidence="5 6">CBS 117206</strain>
    </source>
</reference>
<keyword evidence="1" id="KW-0067">ATP-binding</keyword>
<name>A0AAW0QM02_9PEZI</name>
<evidence type="ECO:0000313" key="5">
    <source>
        <dbReference type="EMBL" id="KAK8106612.1"/>
    </source>
</evidence>
<gene>
    <name evidence="5" type="ORF">PG999_009971</name>
</gene>
<comment type="caution">
    <text evidence="5">The sequence shown here is derived from an EMBL/GenBank/DDBJ whole genome shotgun (WGS) entry which is preliminary data.</text>
</comment>
<proteinExistence type="inferred from homology"/>
<evidence type="ECO:0000259" key="4">
    <source>
        <dbReference type="Pfam" id="PF20209"/>
    </source>
</evidence>
<comment type="similarity">
    <text evidence="1">Belongs to the helicase family.</text>
</comment>
<dbReference type="GO" id="GO:0006281">
    <property type="term" value="P:DNA repair"/>
    <property type="evidence" value="ECO:0007669"/>
    <property type="project" value="UniProtKB-KW"/>
</dbReference>
<keyword evidence="1" id="KW-0547">Nucleotide-binding</keyword>
<dbReference type="InterPro" id="IPR046700">
    <property type="entry name" value="DUF6570"/>
</dbReference>
<keyword evidence="1 5" id="KW-0347">Helicase</keyword>
<accession>A0AAW0QM02</accession>
<comment type="catalytic activity">
    <reaction evidence="1">
        <text>ATP + H2O = ADP + phosphate + H(+)</text>
        <dbReference type="Rhea" id="RHEA:13065"/>
        <dbReference type="ChEBI" id="CHEBI:15377"/>
        <dbReference type="ChEBI" id="CHEBI:15378"/>
        <dbReference type="ChEBI" id="CHEBI:30616"/>
        <dbReference type="ChEBI" id="CHEBI:43474"/>
        <dbReference type="ChEBI" id="CHEBI:456216"/>
        <dbReference type="EC" id="5.6.2.3"/>
    </reaction>
</comment>
<keyword evidence="1" id="KW-0233">DNA recombination</keyword>
<dbReference type="PANTHER" id="PTHR47642">
    <property type="entry name" value="ATP-DEPENDENT DNA HELICASE"/>
    <property type="match status" value="1"/>
</dbReference>
<feature type="domain" description="DNA helicase Pif1-like DEAD-box helicase" evidence="2">
    <location>
        <begin position="1138"/>
        <end position="1273"/>
    </location>
</feature>
<dbReference type="InterPro" id="IPR051055">
    <property type="entry name" value="PIF1_helicase"/>
</dbReference>
<dbReference type="GO" id="GO:0000723">
    <property type="term" value="P:telomere maintenance"/>
    <property type="evidence" value="ECO:0007669"/>
    <property type="project" value="InterPro"/>
</dbReference>
<dbReference type="Gene3D" id="3.40.50.300">
    <property type="entry name" value="P-loop containing nucleotide triphosphate hydrolases"/>
    <property type="match status" value="1"/>
</dbReference>
<evidence type="ECO:0000313" key="6">
    <source>
        <dbReference type="Proteomes" id="UP001392437"/>
    </source>
</evidence>
<sequence length="1661" mass="185068">MGHITVFPNDVESLAARVLPHPLLATLEEVHVIWMGPERPTPQDVSKLLSARPSTLRAALAWLRVNNPLYSEVLVAEGEMESWAFEGGTDVPVAAYNRMAREEETAADRIRTAHVVPPSDRGRSSPHPGRTAEEIVEELVEAVPRPPPASMEEAVDEETAQLVFELRSTGMFPIDGEGELADQDKLYFVSQAFDAERQSGETPSIYVRSCGERPFIRVWRGRDFADSLSPDFFPKTFPTCFPYGRGGSRAVRANGPAGAADTESAVRDMSLESWAKAVLLRHGGRFSRHAAFAFLVFNILARSRNRWVAQGRVQRSAFRRVGDIYKNLSADRLRQAQQEMFDTGRTTDTDVLALMKELSLYGSKHPLSNESRLYMRKKIFGLIIATGLTAVWFTINPNDINNPVKLKLAAHRELDDRAARAKLDELETALQSLTLSIHDPLSSTLFFFREVDLFLTHYVRVGQPSVFGKISDYYATVETNDRGALHLHGLMWFDADMGLPSLLRDMADPKEEAYRTKVRSFVDDVFTETLDEDLANPAAQRCSKSTVAPPEAAENAEWLSTSFQEQAHFVASRCQVHHHSATCVKYSFKDAVKDGGAKRGRPLCRFGAPWKLVPETGFAEDGLLQVERNHPMVNRYNQSMAVGLRHNHDISLVLTRSKGLSLMWYICNYATKLNAPMWKRLAIASEVLELVRQQQGRLEERRGEPAAEEEGRVLSMVLDETMSFMLKISNRVFSSRELSQPEVLAYLLGFGTDFSSVRSWAWVHLNSLYWACARRWPALCDALAGLGREPSAENVYFQYNGFKLPYLEAYRCRGRVLEGLCFYEYLCFVELKKKASAGKGPRVIPFPATASTCAGWVQKLRLPGKASCPVLDGRLTDHLDDKDEKVVKCERLRFHVRNITLLRVSSDDATADRKLRGLDEDFEELVDIGPLGDLPEGSGVGFVDETPVLREYWNAFSEVLCTAASRSKMKDMAVTRALRALNQEVESVDIGGILQGEESAAGPHRGRGFYRYLQDVQDSPLRSIGLLGREEVQGIAKLQRKEDSSIKAGIHGAGGENALEEVDKPDGGHGGLWRTATSGEPRPEIRVEVGPYTTYTNTALALTREWTLNKQQSLALLLPAIFLDGRGPRLQEDESPQHLQYVGGEGGTGKSRVIHAIQDMFRRKGGQRDLLLTGASGNAAALIGGVTLHSAANIGFEGSKDAARRISEEEKLRWKSKVMLIVDEISQVGGLTLAAVDSRLRQYRDDTRRPFGGIPIVIFFGDFYQFDPVQQTSLLLPRPWAHSNANPDSVAEHLTAHKLFLQFRSVVMLREQVRAAGCCKLRGFLRRLRQGEQTEQDFEQLRRRLYKPVHPNFADGLRAITPLNQDRWNLNMAAVVQYARAHGRHVSIFAARHHTEAGRPVGGTKLGEVLRYGDDSHVPTPGLFLYTQGMPVVVTRNLHVGLKLVNGAPFTAVDVVPDPVYASIAVATDVTFHLGPPLAVLLQSDAIAELAIPGLPPRTVMLRSQTVALPEAMRGKGGPRSSGKPGFQGVTHRTGPLCTPAFAMTDQKSQGKQFAEVLLNLKGMPRGTTAAVPRPSFMSLYVQLSRATRWEGLYLFQEPERSDFIEPKNVLDSDMKNAVAWLERQGDETRERFRREHGQASWFAGWDAMEQEQEPAASGRR</sequence>
<dbReference type="GO" id="GO:0006310">
    <property type="term" value="P:DNA recombination"/>
    <property type="evidence" value="ECO:0007669"/>
    <property type="project" value="UniProtKB-KW"/>
</dbReference>
<dbReference type="SUPFAM" id="SSF52540">
    <property type="entry name" value="P-loop containing nucleoside triphosphate hydrolases"/>
    <property type="match status" value="2"/>
</dbReference>